<evidence type="ECO:0000313" key="2">
    <source>
        <dbReference type="EMBL" id="RYJ42339.1"/>
    </source>
</evidence>
<evidence type="ECO:0000256" key="1">
    <source>
        <dbReference type="SAM" id="SignalP"/>
    </source>
</evidence>
<gene>
    <name evidence="2" type="ORF">NU09_2125</name>
</gene>
<dbReference type="OrthoDB" id="1324104at2"/>
<dbReference type="AlphaFoldDB" id="A0A444W8X7"/>
<feature type="chain" id="PRO_5019152479" description="Lipoprotein" evidence="1">
    <location>
        <begin position="19"/>
        <end position="286"/>
    </location>
</feature>
<proteinExistence type="predicted"/>
<evidence type="ECO:0000313" key="3">
    <source>
        <dbReference type="Proteomes" id="UP000289775"/>
    </source>
</evidence>
<dbReference type="RefSeq" id="WP_129751253.1">
    <property type="nucleotide sequence ID" value="NZ_JUIW01000007.1"/>
</dbReference>
<keyword evidence="3" id="KW-1185">Reference proteome</keyword>
<dbReference type="Proteomes" id="UP000289775">
    <property type="component" value="Unassembled WGS sequence"/>
</dbReference>
<name>A0A444W8X7_9FLAO</name>
<comment type="caution">
    <text evidence="2">The sequence shown here is derived from an EMBL/GenBank/DDBJ whole genome shotgun (WGS) entry which is preliminary data.</text>
</comment>
<dbReference type="EMBL" id="JUIW01000007">
    <property type="protein sequence ID" value="RYJ42339.1"/>
    <property type="molecule type" value="Genomic_DNA"/>
</dbReference>
<protein>
    <recommendedName>
        <fullName evidence="4">Lipoprotein</fullName>
    </recommendedName>
</protein>
<feature type="signal peptide" evidence="1">
    <location>
        <begin position="1"/>
        <end position="18"/>
    </location>
</feature>
<reference evidence="2 3" key="1">
    <citation type="submission" date="2014-12" db="EMBL/GenBank/DDBJ databases">
        <title>Genome sequence of Flavobacterium beibuense RSKm HC5.</title>
        <authorList>
            <person name="Kim J.F."/>
            <person name="Song J.Y."/>
            <person name="Kwak M.-J."/>
            <person name="Lee S.-W."/>
        </authorList>
    </citation>
    <scope>NUCLEOTIDE SEQUENCE [LARGE SCALE GENOMIC DNA]</scope>
    <source>
        <strain evidence="2 3">RSKm HC5</strain>
    </source>
</reference>
<sequence length="286" mass="33192">MKLRLLALSFFIVLMACSSDDGSEPVNENPEVVKDIYKFTTYSYGETTPSSIATFSDNKIDETISYVGGQFNQRQKYIYNEQGVLTEIHLLDEQGNFISKYMQFVYDELGRMISYQLFYIDGTSATYEEMVYNEDNTISRYRTLNVESTLYKKYFLNDTGRIYKMETYTNGNTSTVEAIYNGNNITSLIYDNYTYNYTYDTATEVKGDFLKLNRNHFDNNEVNIILYGGFIYIINNADNYYIKEEATTGFTHERIFEFDEDGFPNKISTSYDGEPAGDIIIEYTTN</sequence>
<keyword evidence="1" id="KW-0732">Signal</keyword>
<dbReference type="PROSITE" id="PS51257">
    <property type="entry name" value="PROKAR_LIPOPROTEIN"/>
    <property type="match status" value="1"/>
</dbReference>
<evidence type="ECO:0008006" key="4">
    <source>
        <dbReference type="Google" id="ProtNLM"/>
    </source>
</evidence>
<accession>A0A444W8X7</accession>
<organism evidence="2 3">
    <name type="scientific">Flavobacterium beibuense</name>
    <dbReference type="NCBI Taxonomy" id="657326"/>
    <lineage>
        <taxon>Bacteria</taxon>
        <taxon>Pseudomonadati</taxon>
        <taxon>Bacteroidota</taxon>
        <taxon>Flavobacteriia</taxon>
        <taxon>Flavobacteriales</taxon>
        <taxon>Flavobacteriaceae</taxon>
        <taxon>Flavobacterium</taxon>
    </lineage>
</organism>